<dbReference type="EMBL" id="VOHS01000014">
    <property type="protein sequence ID" value="TWV99588.1"/>
    <property type="molecule type" value="Genomic_DNA"/>
</dbReference>
<keyword evidence="4" id="KW-0175">Coiled coil</keyword>
<evidence type="ECO:0000313" key="8">
    <source>
        <dbReference type="Proteomes" id="UP000318815"/>
    </source>
</evidence>
<dbReference type="PRINTS" id="PR00344">
    <property type="entry name" value="BCTRLSENSOR"/>
</dbReference>
<evidence type="ECO:0000313" key="7">
    <source>
        <dbReference type="EMBL" id="TWV99588.1"/>
    </source>
</evidence>
<evidence type="ECO:0000256" key="3">
    <source>
        <dbReference type="ARBA" id="ARBA00022553"/>
    </source>
</evidence>
<dbReference type="CDD" id="cd00082">
    <property type="entry name" value="HisKA"/>
    <property type="match status" value="1"/>
</dbReference>
<dbReference type="SMART" id="SM00387">
    <property type="entry name" value="HATPase_c"/>
    <property type="match status" value="1"/>
</dbReference>
<evidence type="ECO:0000256" key="4">
    <source>
        <dbReference type="SAM" id="Coils"/>
    </source>
</evidence>
<keyword evidence="3" id="KW-0597">Phosphoprotein</keyword>
<dbReference type="InterPro" id="IPR005467">
    <property type="entry name" value="His_kinase_dom"/>
</dbReference>
<dbReference type="Proteomes" id="UP000318815">
    <property type="component" value="Unassembled WGS sequence"/>
</dbReference>
<evidence type="ECO:0000256" key="2">
    <source>
        <dbReference type="ARBA" id="ARBA00012438"/>
    </source>
</evidence>
<dbReference type="Gene3D" id="3.30.565.10">
    <property type="entry name" value="Histidine kinase-like ATPase, C-terminal domain"/>
    <property type="match status" value="1"/>
</dbReference>
<comment type="catalytic activity">
    <reaction evidence="1">
        <text>ATP + protein L-histidine = ADP + protein N-phospho-L-histidine.</text>
        <dbReference type="EC" id="2.7.13.3"/>
    </reaction>
</comment>
<dbReference type="PANTHER" id="PTHR43547:SF2">
    <property type="entry name" value="HYBRID SIGNAL TRANSDUCTION HISTIDINE KINASE C"/>
    <property type="match status" value="1"/>
</dbReference>
<dbReference type="InterPro" id="IPR036890">
    <property type="entry name" value="HATPase_C_sf"/>
</dbReference>
<dbReference type="PROSITE" id="PS50109">
    <property type="entry name" value="HIS_KIN"/>
    <property type="match status" value="1"/>
</dbReference>
<organism evidence="7 8">
    <name type="scientific">Chitinophaga pinensis</name>
    <dbReference type="NCBI Taxonomy" id="79329"/>
    <lineage>
        <taxon>Bacteria</taxon>
        <taxon>Pseudomonadati</taxon>
        <taxon>Bacteroidota</taxon>
        <taxon>Chitinophagia</taxon>
        <taxon>Chitinophagales</taxon>
        <taxon>Chitinophagaceae</taxon>
        <taxon>Chitinophaga</taxon>
    </lineage>
</organism>
<comment type="caution">
    <text evidence="7">The sequence shown here is derived from an EMBL/GenBank/DDBJ whole genome shotgun (WGS) entry which is preliminary data.</text>
</comment>
<dbReference type="Pfam" id="PF00512">
    <property type="entry name" value="HisKA"/>
    <property type="match status" value="1"/>
</dbReference>
<keyword evidence="7" id="KW-0808">Transferase</keyword>
<evidence type="ECO:0000256" key="5">
    <source>
        <dbReference type="SAM" id="Phobius"/>
    </source>
</evidence>
<gene>
    <name evidence="7" type="ORF">FEF09_15340</name>
</gene>
<dbReference type="InterPro" id="IPR004358">
    <property type="entry name" value="Sig_transdc_His_kin-like_C"/>
</dbReference>
<name>A0A5C6LV20_9BACT</name>
<dbReference type="PANTHER" id="PTHR43547">
    <property type="entry name" value="TWO-COMPONENT HISTIDINE KINASE"/>
    <property type="match status" value="1"/>
</dbReference>
<sequence>MCYKYSHLNVDLCITYRLSAYTNKNQHLHKFARKLANIWEELVGDPASFSLENRAFNSISVVTMALLTVLLPFNMWLGLTFVWVIVATLLVLQVFFFYLSRYKKVYHVSMLAYAIVSYITLTATFYLNSGSHGPALLLFFLTFNLLIAFSPRSRHWMWACLHLLLPVILLTKEYLNPAWITDSYGSAEYRYVDILSSYLITLTCIYLITNYLRNNYEREKRNAEERADKIDSQNIKLEQLNQKKDKLFSIIAHDLQSPLNSIITTLHLIAEYDLEEEEKKMLGDELLTLTKNTSSLLTNLLTWSKLQMDGKGVRLSSENVHNAVERVLTIQRLLADKKSVNITSRVDPDVYITADHNMLELIIRNLVNNAIKFTPSGGQIAIDLRVNEERCHLMISDNGIGIDPNHHDEIFSLKTQSTFGTNNEKGIGLGLVLCKELLALQDGELWFESTPGEGTTFFASFPLSQMKVTGNTLSA</sequence>
<keyword evidence="5" id="KW-0812">Transmembrane</keyword>
<accession>A0A5C6LV20</accession>
<feature type="transmembrane region" description="Helical" evidence="5">
    <location>
        <begin position="195"/>
        <end position="212"/>
    </location>
</feature>
<dbReference type="InterPro" id="IPR003594">
    <property type="entry name" value="HATPase_dom"/>
</dbReference>
<dbReference type="SMART" id="SM00388">
    <property type="entry name" value="HisKA"/>
    <property type="match status" value="1"/>
</dbReference>
<dbReference type="GO" id="GO:0000155">
    <property type="term" value="F:phosphorelay sensor kinase activity"/>
    <property type="evidence" value="ECO:0007669"/>
    <property type="project" value="InterPro"/>
</dbReference>
<dbReference type="Pfam" id="PF02518">
    <property type="entry name" value="HATPase_c"/>
    <property type="match status" value="1"/>
</dbReference>
<keyword evidence="8" id="KW-1185">Reference proteome</keyword>
<feature type="domain" description="Histidine kinase" evidence="6">
    <location>
        <begin position="250"/>
        <end position="465"/>
    </location>
</feature>
<feature type="transmembrane region" description="Helical" evidence="5">
    <location>
        <begin position="156"/>
        <end position="175"/>
    </location>
</feature>
<keyword evidence="5" id="KW-1133">Transmembrane helix</keyword>
<dbReference type="InterPro" id="IPR003661">
    <property type="entry name" value="HisK_dim/P_dom"/>
</dbReference>
<reference evidence="7 8" key="1">
    <citation type="submission" date="2019-08" db="EMBL/GenBank/DDBJ databases">
        <title>Whole genome sequencing of chitin degrading bacteria Chitinophaga pinensis YS16.</title>
        <authorList>
            <person name="Singh R.P."/>
            <person name="Manchanda G."/>
            <person name="Maurya I.K."/>
            <person name="Joshi N.K."/>
            <person name="Srivastava A.K."/>
        </authorList>
    </citation>
    <scope>NUCLEOTIDE SEQUENCE [LARGE SCALE GENOMIC DNA]</scope>
    <source>
        <strain evidence="7 8">YS-16</strain>
    </source>
</reference>
<feature type="transmembrane region" description="Helical" evidence="5">
    <location>
        <begin position="81"/>
        <end position="99"/>
    </location>
</feature>
<keyword evidence="7" id="KW-0418">Kinase</keyword>
<feature type="transmembrane region" description="Helical" evidence="5">
    <location>
        <begin position="106"/>
        <end position="127"/>
    </location>
</feature>
<dbReference type="OrthoDB" id="9810447at2"/>
<dbReference type="Gene3D" id="1.10.287.130">
    <property type="match status" value="1"/>
</dbReference>
<dbReference type="AlphaFoldDB" id="A0A5C6LV20"/>
<protein>
    <recommendedName>
        <fullName evidence="2">histidine kinase</fullName>
        <ecNumber evidence="2">2.7.13.3</ecNumber>
    </recommendedName>
</protein>
<dbReference type="SUPFAM" id="SSF47384">
    <property type="entry name" value="Homodimeric domain of signal transducing histidine kinase"/>
    <property type="match status" value="1"/>
</dbReference>
<dbReference type="InterPro" id="IPR036097">
    <property type="entry name" value="HisK_dim/P_sf"/>
</dbReference>
<keyword evidence="5" id="KW-0472">Membrane</keyword>
<feature type="transmembrane region" description="Helical" evidence="5">
    <location>
        <begin position="55"/>
        <end position="75"/>
    </location>
</feature>
<proteinExistence type="predicted"/>
<feature type="coiled-coil region" evidence="4">
    <location>
        <begin position="213"/>
        <end position="243"/>
    </location>
</feature>
<evidence type="ECO:0000259" key="6">
    <source>
        <dbReference type="PROSITE" id="PS50109"/>
    </source>
</evidence>
<dbReference type="SUPFAM" id="SSF55874">
    <property type="entry name" value="ATPase domain of HSP90 chaperone/DNA topoisomerase II/histidine kinase"/>
    <property type="match status" value="1"/>
</dbReference>
<feature type="transmembrane region" description="Helical" evidence="5">
    <location>
        <begin position="133"/>
        <end position="149"/>
    </location>
</feature>
<evidence type="ECO:0000256" key="1">
    <source>
        <dbReference type="ARBA" id="ARBA00000085"/>
    </source>
</evidence>
<dbReference type="EC" id="2.7.13.3" evidence="2"/>